<feature type="region of interest" description="Disordered" evidence="3">
    <location>
        <begin position="1"/>
        <end position="32"/>
    </location>
</feature>
<name>A0A4P9YQ73_ROZAC</name>
<protein>
    <recommendedName>
        <fullName evidence="2">Protein BFR2</fullName>
    </recommendedName>
</protein>
<accession>A0A4P9YQ73</accession>
<proteinExistence type="inferred from homology"/>
<evidence type="ECO:0000313" key="6">
    <source>
        <dbReference type="EMBL" id="RKP21412.1"/>
    </source>
</evidence>
<evidence type="ECO:0000259" key="4">
    <source>
        <dbReference type="Pfam" id="PF08164"/>
    </source>
</evidence>
<sequence>MNEFDGFSDDDDEPMGEILEESDEEIEFEDIQEGSGFNDLKKELKQIEDEEEYQIQMISKSNINDADKSTHVRNQLGLWEDSLGVRIQMQKLLLNANQWPQGLYGNNQIKKSKLKKAKNLDDIWQNIQKVDQDFEAFTKESLDKWHSKVQMSSAVPMKKLKNINQPILDQVKHVMTDKERLIKRTRLLRSDIKIFGKEMQKNDQDHFYDDDIFDDTDFYQQLLREYIDNKMVDQTAITMRYQAMKQSKVKKQNVDRKASKGRKIRYEVHPKLQNFMAPVIDNQKWPDDKISDLFVSLFGKTIHA</sequence>
<gene>
    <name evidence="6" type="ORF">ROZALSC1DRAFT_27173</name>
</gene>
<dbReference type="PANTHER" id="PTHR15565:SF0">
    <property type="entry name" value="PROTEIN AATF"/>
    <property type="match status" value="1"/>
</dbReference>
<feature type="domain" description="AATF leucine zipper-containing" evidence="5">
    <location>
        <begin position="65"/>
        <end position="110"/>
    </location>
</feature>
<dbReference type="InterPro" id="IPR012617">
    <property type="entry name" value="AATF_C"/>
</dbReference>
<evidence type="ECO:0000259" key="5">
    <source>
        <dbReference type="Pfam" id="PF13339"/>
    </source>
</evidence>
<reference evidence="7" key="1">
    <citation type="journal article" date="2018" name="Nat. Microbiol.">
        <title>Leveraging single-cell genomics to expand the fungal tree of life.</title>
        <authorList>
            <person name="Ahrendt S.R."/>
            <person name="Quandt C.A."/>
            <person name="Ciobanu D."/>
            <person name="Clum A."/>
            <person name="Salamov A."/>
            <person name="Andreopoulos B."/>
            <person name="Cheng J.F."/>
            <person name="Woyke T."/>
            <person name="Pelin A."/>
            <person name="Henrissat B."/>
            <person name="Reynolds N.K."/>
            <person name="Benny G.L."/>
            <person name="Smith M.E."/>
            <person name="James T.Y."/>
            <person name="Grigoriev I.V."/>
        </authorList>
    </citation>
    <scope>NUCLEOTIDE SEQUENCE [LARGE SCALE GENOMIC DNA]</scope>
    <source>
        <strain evidence="7">CSF55</strain>
    </source>
</reference>
<organism evidence="6 7">
    <name type="scientific">Rozella allomycis (strain CSF55)</name>
    <dbReference type="NCBI Taxonomy" id="988480"/>
    <lineage>
        <taxon>Eukaryota</taxon>
        <taxon>Fungi</taxon>
        <taxon>Fungi incertae sedis</taxon>
        <taxon>Cryptomycota</taxon>
        <taxon>Cryptomycota incertae sedis</taxon>
        <taxon>Rozella</taxon>
    </lineage>
</organism>
<dbReference type="GO" id="GO:0005730">
    <property type="term" value="C:nucleolus"/>
    <property type="evidence" value="ECO:0007669"/>
    <property type="project" value="TreeGrafter"/>
</dbReference>
<dbReference type="InterPro" id="IPR025160">
    <property type="entry name" value="AATF"/>
</dbReference>
<dbReference type="AlphaFoldDB" id="A0A4P9YQ73"/>
<evidence type="ECO:0000256" key="1">
    <source>
        <dbReference type="ARBA" id="ARBA00008966"/>
    </source>
</evidence>
<evidence type="ECO:0000256" key="3">
    <source>
        <dbReference type="SAM" id="MobiDB-lite"/>
    </source>
</evidence>
<evidence type="ECO:0000256" key="2">
    <source>
        <dbReference type="ARBA" id="ARBA00013850"/>
    </source>
</evidence>
<dbReference type="Pfam" id="PF13339">
    <property type="entry name" value="AATF-Che1"/>
    <property type="match status" value="1"/>
</dbReference>
<dbReference type="EMBL" id="ML004957">
    <property type="protein sequence ID" value="RKP21412.1"/>
    <property type="molecule type" value="Genomic_DNA"/>
</dbReference>
<comment type="similarity">
    <text evidence="1">Belongs to the AATF family.</text>
</comment>
<dbReference type="Pfam" id="PF08164">
    <property type="entry name" value="TRAUB"/>
    <property type="match status" value="1"/>
</dbReference>
<feature type="domain" description="Apoptosis-antagonizing transcription factor C-terminal" evidence="4">
    <location>
        <begin position="219"/>
        <end position="298"/>
    </location>
</feature>
<evidence type="ECO:0000313" key="7">
    <source>
        <dbReference type="Proteomes" id="UP000281549"/>
    </source>
</evidence>
<dbReference type="InterPro" id="IPR039223">
    <property type="entry name" value="AATF/Bfr2"/>
</dbReference>
<dbReference type="PANTHER" id="PTHR15565">
    <property type="entry name" value="AATF PROTEIN APOPTOSIS ANTAGONIZING TRANSCRIPTION FACTOR"/>
    <property type="match status" value="1"/>
</dbReference>
<dbReference type="Proteomes" id="UP000281549">
    <property type="component" value="Unassembled WGS sequence"/>
</dbReference>